<protein>
    <recommendedName>
        <fullName evidence="3">Chitin-binding type-4 domain-containing protein</fullName>
    </recommendedName>
</protein>
<evidence type="ECO:0000256" key="2">
    <source>
        <dbReference type="SAM" id="SignalP"/>
    </source>
</evidence>
<comment type="caution">
    <text evidence="4">The sequence shown here is derived from an EMBL/GenBank/DDBJ whole genome shotgun (WGS) entry which is preliminary data.</text>
</comment>
<dbReference type="InterPro" id="IPR051024">
    <property type="entry name" value="GlcNAc_Chitin_IntDeg"/>
</dbReference>
<dbReference type="PANTHER" id="PTHR34823">
    <property type="entry name" value="GLCNAC-BINDING PROTEIN A"/>
    <property type="match status" value="1"/>
</dbReference>
<accession>A0A8H7XU47</accession>
<sequence>MLNPVTLTFLAFITLYSVLPVAGHGYVTTPPSRQARCHAGEIQNCGIVQWEPQSVEAPAGSFLCNGGGHRFTELNDESLFADHFEVVPRSTESLTFTWKLTAPHRTRSWEYFLITSGETMLYYEAGHGVVPPEVVTHKVPVQGLVGRHTVLGRWTIADTTEAAYACVDLFLGGQETETEAAAAAATQVPVGMPYELQDLLGNQAAANSSEAPVAESSGGAHKAVHNLMYVQDVQS</sequence>
<feature type="signal peptide" evidence="2">
    <location>
        <begin position="1"/>
        <end position="23"/>
    </location>
</feature>
<reference evidence="4" key="1">
    <citation type="submission" date="2021-02" db="EMBL/GenBank/DDBJ databases">
        <title>Psilocybe cubensis genome.</title>
        <authorList>
            <person name="Mckernan K.J."/>
            <person name="Crawford S."/>
            <person name="Trippe A."/>
            <person name="Kane L.T."/>
            <person name="Mclaughlin S."/>
        </authorList>
    </citation>
    <scope>NUCLEOTIDE SEQUENCE [LARGE SCALE GENOMIC DNA]</scope>
    <source>
        <strain evidence="4">MGC-MH-2018</strain>
    </source>
</reference>
<evidence type="ECO:0000313" key="4">
    <source>
        <dbReference type="EMBL" id="KAG5166917.1"/>
    </source>
</evidence>
<feature type="chain" id="PRO_5034585279" description="Chitin-binding type-4 domain-containing protein" evidence="2">
    <location>
        <begin position="24"/>
        <end position="235"/>
    </location>
</feature>
<feature type="domain" description="Chitin-binding type-4" evidence="3">
    <location>
        <begin position="24"/>
        <end position="169"/>
    </location>
</feature>
<dbReference type="Gene3D" id="2.70.50.50">
    <property type="entry name" value="chitin-binding protein cbp21"/>
    <property type="match status" value="1"/>
</dbReference>
<gene>
    <name evidence="4" type="ORF">JR316_007252</name>
</gene>
<dbReference type="CDD" id="cd21177">
    <property type="entry name" value="LPMO_AA10"/>
    <property type="match status" value="1"/>
</dbReference>
<organism evidence="4">
    <name type="scientific">Psilocybe cubensis</name>
    <name type="common">Psychedelic mushroom</name>
    <name type="synonym">Stropharia cubensis</name>
    <dbReference type="NCBI Taxonomy" id="181762"/>
    <lineage>
        <taxon>Eukaryota</taxon>
        <taxon>Fungi</taxon>
        <taxon>Dikarya</taxon>
        <taxon>Basidiomycota</taxon>
        <taxon>Agaricomycotina</taxon>
        <taxon>Agaricomycetes</taxon>
        <taxon>Agaricomycetidae</taxon>
        <taxon>Agaricales</taxon>
        <taxon>Agaricineae</taxon>
        <taxon>Strophariaceae</taxon>
        <taxon>Psilocybe</taxon>
    </lineage>
</organism>
<dbReference type="PANTHER" id="PTHR34823:SF1">
    <property type="entry name" value="CHITIN-BINDING TYPE-4 DOMAIN-CONTAINING PROTEIN"/>
    <property type="match status" value="1"/>
</dbReference>
<evidence type="ECO:0000259" key="3">
    <source>
        <dbReference type="Pfam" id="PF03067"/>
    </source>
</evidence>
<dbReference type="InterPro" id="IPR014756">
    <property type="entry name" value="Ig_E-set"/>
</dbReference>
<name>A0A8H7XU47_PSICU</name>
<proteinExistence type="predicted"/>
<dbReference type="SUPFAM" id="SSF81296">
    <property type="entry name" value="E set domains"/>
    <property type="match status" value="1"/>
</dbReference>
<dbReference type="EMBL" id="JAFIQS010000007">
    <property type="protein sequence ID" value="KAG5166917.1"/>
    <property type="molecule type" value="Genomic_DNA"/>
</dbReference>
<dbReference type="AlphaFoldDB" id="A0A8H7XU47"/>
<dbReference type="Pfam" id="PF03067">
    <property type="entry name" value="LPMO_10"/>
    <property type="match status" value="1"/>
</dbReference>
<evidence type="ECO:0000256" key="1">
    <source>
        <dbReference type="ARBA" id="ARBA00022729"/>
    </source>
</evidence>
<dbReference type="OrthoDB" id="2550057at2759"/>
<dbReference type="InterPro" id="IPR004302">
    <property type="entry name" value="Cellulose/chitin-bd_N"/>
</dbReference>
<keyword evidence="1 2" id="KW-0732">Signal</keyword>